<organism evidence="3 4">
    <name type="scientific">Afipia massiliensis</name>
    <dbReference type="NCBI Taxonomy" id="211460"/>
    <lineage>
        <taxon>Bacteria</taxon>
        <taxon>Pseudomonadati</taxon>
        <taxon>Pseudomonadota</taxon>
        <taxon>Alphaproteobacteria</taxon>
        <taxon>Hyphomicrobiales</taxon>
        <taxon>Nitrobacteraceae</taxon>
        <taxon>Afipia</taxon>
    </lineage>
</organism>
<comment type="caution">
    <text evidence="3">The sequence shown here is derived from an EMBL/GenBank/DDBJ whole genome shotgun (WGS) entry which is preliminary data.</text>
</comment>
<dbReference type="Gene3D" id="1.25.40.10">
    <property type="entry name" value="Tetratricopeptide repeat domain"/>
    <property type="match status" value="1"/>
</dbReference>
<keyword evidence="2" id="KW-0732">Signal</keyword>
<reference evidence="3" key="1">
    <citation type="submission" date="2019-04" db="EMBL/GenBank/DDBJ databases">
        <title>Whole genome sequencing of cave bacteria.</title>
        <authorList>
            <person name="Gan H.M."/>
            <person name="Barton H."/>
            <person name="Savka M.A."/>
        </authorList>
    </citation>
    <scope>NUCLEOTIDE SEQUENCE [LARGE SCALE GENOMIC DNA]</scope>
    <source>
        <strain evidence="3">LC387</strain>
    </source>
</reference>
<sequence length="453" mass="50450">MWFRVLPLLAGSRTQAVSARSIWAVCALVVFADVNSARAQDAAEQQQLFQQMVRSPANHEVTFAYVKVATARGDYEAAIGALERLLFYNPKLTRVKYELGALYFRLGSYEMAKRYFKEALASPDIDAITKERIETYLPDTEKQLQPSRFSGFAQTGIRSQSNASFAPGGGVLRLGGQDLALLPTARQKSDINWFGLVGLSHDYDLQNQRGDIIETRAVGYLTEQSRLKDLNVGFVDVSFGPRLALAPELLPGVTIKPYVVGGNTWVGGSSYFSTVGVGVGVKVPVNDKFTFGPDFEWRRSDFRTTDPVAGFNSGDWYTTSLAASWNIAQQIKLDARGLYRRGDSAFAFQSFDQWAMEAALTLEFGPPFVWMSRNWSVAPFVRWIETRFDAPNPFIDPLIARNDNQWSVGALFNAPVTKNFGISAAVQYDKTNSSLPNYRLENFSVMFGPTARF</sequence>
<evidence type="ECO:0000313" key="3">
    <source>
        <dbReference type="EMBL" id="TKT69939.1"/>
    </source>
</evidence>
<keyword evidence="4" id="KW-1185">Reference proteome</keyword>
<evidence type="ECO:0000256" key="1">
    <source>
        <dbReference type="PROSITE-ProRule" id="PRU00339"/>
    </source>
</evidence>
<feature type="signal peptide" evidence="2">
    <location>
        <begin position="1"/>
        <end position="39"/>
    </location>
</feature>
<dbReference type="SUPFAM" id="SSF56935">
    <property type="entry name" value="Porins"/>
    <property type="match status" value="1"/>
</dbReference>
<feature type="chain" id="PRO_5020302830" evidence="2">
    <location>
        <begin position="40"/>
        <end position="453"/>
    </location>
</feature>
<accession>A0A4U6BIL4</accession>
<dbReference type="AlphaFoldDB" id="A0A4U6BIL4"/>
<dbReference type="InterPro" id="IPR019734">
    <property type="entry name" value="TPR_rpt"/>
</dbReference>
<evidence type="ECO:0000313" key="4">
    <source>
        <dbReference type="Proteomes" id="UP000034832"/>
    </source>
</evidence>
<evidence type="ECO:0000256" key="2">
    <source>
        <dbReference type="SAM" id="SignalP"/>
    </source>
</evidence>
<dbReference type="InterPro" id="IPR011990">
    <property type="entry name" value="TPR-like_helical_dom_sf"/>
</dbReference>
<dbReference type="OrthoDB" id="7812878at2"/>
<proteinExistence type="predicted"/>
<dbReference type="PROSITE" id="PS50005">
    <property type="entry name" value="TPR"/>
    <property type="match status" value="1"/>
</dbReference>
<protein>
    <submittedName>
        <fullName evidence="3">Tetratricopeptide repeat protein</fullName>
    </submittedName>
</protein>
<gene>
    <name evidence="3" type="ORF">YH63_000045</name>
</gene>
<dbReference type="EMBL" id="LBIA02000001">
    <property type="protein sequence ID" value="TKT69939.1"/>
    <property type="molecule type" value="Genomic_DNA"/>
</dbReference>
<feature type="repeat" description="TPR" evidence="1">
    <location>
        <begin position="93"/>
        <end position="126"/>
    </location>
</feature>
<dbReference type="STRING" id="211460.YH63_18805"/>
<dbReference type="Proteomes" id="UP000034832">
    <property type="component" value="Unassembled WGS sequence"/>
</dbReference>
<keyword evidence="1" id="KW-0802">TPR repeat</keyword>
<name>A0A4U6BIL4_9BRAD</name>
<dbReference type="RefSeq" id="WP_046829381.1">
    <property type="nucleotide sequence ID" value="NZ_LBIA02000001.1"/>
</dbReference>
<dbReference type="SUPFAM" id="SSF48452">
    <property type="entry name" value="TPR-like"/>
    <property type="match status" value="1"/>
</dbReference>